<feature type="transmembrane region" description="Helical" evidence="3">
    <location>
        <begin position="628"/>
        <end position="651"/>
    </location>
</feature>
<feature type="transmembrane region" description="Helical" evidence="3">
    <location>
        <begin position="460"/>
        <end position="481"/>
    </location>
</feature>
<evidence type="ECO:0000256" key="3">
    <source>
        <dbReference type="SAM" id="Phobius"/>
    </source>
</evidence>
<dbReference type="STRING" id="112090.W4H6G2"/>
<keyword evidence="3" id="KW-0812">Transmembrane</keyword>
<keyword evidence="1" id="KW-0378">Hydrolase</keyword>
<feature type="transmembrane region" description="Helical" evidence="3">
    <location>
        <begin position="526"/>
        <end position="550"/>
    </location>
</feature>
<proteinExistence type="predicted"/>
<dbReference type="GeneID" id="20803924"/>
<evidence type="ECO:0000256" key="1">
    <source>
        <dbReference type="ARBA" id="ARBA00022801"/>
    </source>
</evidence>
<feature type="transmembrane region" description="Helical" evidence="3">
    <location>
        <begin position="359"/>
        <end position="376"/>
    </location>
</feature>
<dbReference type="GO" id="GO:0005737">
    <property type="term" value="C:cytoplasm"/>
    <property type="evidence" value="ECO:0007669"/>
    <property type="project" value="TreeGrafter"/>
</dbReference>
<feature type="signal peptide" evidence="4">
    <location>
        <begin position="1"/>
        <end position="21"/>
    </location>
</feature>
<feature type="chain" id="PRO_5004841774" description="Inositol-3,4-bisphosphate 4-phosphatase" evidence="4">
    <location>
        <begin position="22"/>
        <end position="1497"/>
    </location>
</feature>
<dbReference type="InterPro" id="IPR039034">
    <property type="entry name" value="INPP4"/>
</dbReference>
<evidence type="ECO:0008006" key="6">
    <source>
        <dbReference type="Google" id="ProtNLM"/>
    </source>
</evidence>
<protein>
    <recommendedName>
        <fullName evidence="6">Inositol-3,4-bisphosphate 4-phosphatase</fullName>
    </recommendedName>
</protein>
<keyword evidence="3" id="KW-0472">Membrane</keyword>
<keyword evidence="3" id="KW-1133">Transmembrane helix</keyword>
<feature type="transmembrane region" description="Helical" evidence="3">
    <location>
        <begin position="808"/>
        <end position="831"/>
    </location>
</feature>
<dbReference type="PANTHER" id="PTHR12187:SF11">
    <property type="entry name" value="PHOSPHATIDYLINOSITOL-3,4-BISPHOSPHATE 4-PHOSPHATASE"/>
    <property type="match status" value="1"/>
</dbReference>
<evidence type="ECO:0000256" key="2">
    <source>
        <dbReference type="ARBA" id="ARBA00023098"/>
    </source>
</evidence>
<dbReference type="PANTHER" id="PTHR12187">
    <property type="entry name" value="AGAP000124-PA"/>
    <property type="match status" value="1"/>
</dbReference>
<organism evidence="5">
    <name type="scientific">Aphanomyces astaci</name>
    <name type="common">Crayfish plague agent</name>
    <dbReference type="NCBI Taxonomy" id="112090"/>
    <lineage>
        <taxon>Eukaryota</taxon>
        <taxon>Sar</taxon>
        <taxon>Stramenopiles</taxon>
        <taxon>Oomycota</taxon>
        <taxon>Saprolegniomycetes</taxon>
        <taxon>Saprolegniales</taxon>
        <taxon>Verrucalvaceae</taxon>
        <taxon>Aphanomyces</taxon>
    </lineage>
</organism>
<dbReference type="GO" id="GO:0016316">
    <property type="term" value="F:phosphatidylinositol-3,4-bisphosphate 4-phosphatase activity"/>
    <property type="evidence" value="ECO:0007669"/>
    <property type="project" value="InterPro"/>
</dbReference>
<gene>
    <name evidence="5" type="ORF">H257_01928</name>
</gene>
<accession>W4H6G2</accession>
<evidence type="ECO:0000313" key="5">
    <source>
        <dbReference type="EMBL" id="ETV86889.1"/>
    </source>
</evidence>
<sequence length="1497" mass="164398">MPRSTSRLVALLSTAVAIANAQDNPPSYLWTPVLNTTCVNCPVQITSSHNWADTLKNIGIGAANLSTPGCTIGATYVNVQFPAVRSYSWISTGSSMQCRVNSAIVPCVPTKEKVSTSLTLTKAHLMTLVKSPSNTFTLYNLTSPMAFDVSYYTPGAISVNMTNISAECQLPTGAGDEASMIPALSVLQAVALKSGPIKLVAGAMNVTVSSSSTALGTVTNITLDVISTAAIPPLATMTLLSQNEQTNFNLAFNTSTDRIFVVGAKGVVAMQADFNVSRDVDRMYGLSFEYRGTAAIPQRSRFTIVLTNVSNPRSLANALEAISLFVKDNQNNVFASATNVSFAGPVPQRYATSFNPYDMTSAVLFGVSLLVALVVVKQHGLGFTTTTCWTDLVSISVVLSLACGLGAYVMWMVHPSSAFVFMTALQYFFNTNMVVSLCFHWASVLRLQLFRKLTIKSPALYWYLFILAVLMGCLLTCLVIFSSTLGCVYTDVRTGSLRQKSLDAAAPAANGNDVLDSLAMCSMNGYYMLLALGLIVFTVFLIALGGAVMIKGRKLMLDDALPIEAQAAMRKALTIFYGIIASTVVIYIISEVIYIASYIISKQIERTFKDTQRVVASGVNDDLRVSTAIWYLFTVWLPQCGPPVLLLFLHYAPNNQDDDRRTSLGDVRGAKPSQDMISTPMSDRMGDLTLFNEHNVTQSHRRFLNRTATFLEDSANKLHVIVKLKVPEGSLTRRCYITLDFCTLKMTTTATTTTATTMTSSSHASLSSMASCASTGQEWKFVEGTERVQAQEAEDPTFRSSTLGMVNVPFVAVLSVPVAGLAAHTLLRFIVHAEAEESESVFGPILEFVTTPQAVMDATSSSQALVVRAADESEVTLPELLAPRHPPSNPPPQSAFAAKMLLTSSELHVTTVLMDSIGPEAPLNHHNMGNIIRFFQYEPATGDVGLVVEDLKESRFTNLIPRQFLECLAVERADDVDQAKLDLQAFLSVKKDRVDGGFYNQILQTIQEEGEYNLTKLWLEDRLVRRKEYLSKLRKNVQFLVQRDKQKLYFKASVDKKTDDLKFVPVNLHVEDMLVGPQEAFVNEAKLRSSQEVRTYDFTTVGAMAAHCYKFKQGGLMTLQAKLAKLQAKQNATDLPWDEQSRHIDDLSWDISMRRDVCISQALTAVVASFVRKVEMAVQHPDPHMGEAMLLQWSEIGFLFQVESLLSTHGNEIGMIEDMSVALDALSRVSFRLVDTKDKPNSRFSFRKKAVTSTSDDGVVQKVQVTELPQPSPYKYTVTLQVQCGDFDLPKRLTRGGQVAVCPVLFTQGINEMQTIANNTERAKTELQDVINMKYLRQLESYAKAYGQWVAQQGVRGAVVPASRDDVDVHKLLGSLRVSIEEAANSLVKTKRTEILTKSSDVSRQMGGGRVTICKSAKDRTAMSVTLEQGRLLMKYHGMGLDKFAPTVSAMRSKGVRIENALKNTGKKQFAFNKLQRYAMPEDYRCPENVGGAGNIS</sequence>
<keyword evidence="2" id="KW-0443">Lipid metabolism</keyword>
<feature type="transmembrane region" description="Helical" evidence="3">
    <location>
        <begin position="388"/>
        <end position="411"/>
    </location>
</feature>
<name>W4H6G2_APHAT</name>
<keyword evidence="4" id="KW-0732">Signal</keyword>
<dbReference type="OrthoDB" id="159395at2759"/>
<feature type="transmembrane region" description="Helical" evidence="3">
    <location>
        <begin position="417"/>
        <end position="439"/>
    </location>
</feature>
<dbReference type="EMBL" id="KI913116">
    <property type="protein sequence ID" value="ETV86889.1"/>
    <property type="molecule type" value="Genomic_DNA"/>
</dbReference>
<evidence type="ECO:0000256" key="4">
    <source>
        <dbReference type="SAM" id="SignalP"/>
    </source>
</evidence>
<dbReference type="RefSeq" id="XP_009823688.1">
    <property type="nucleotide sequence ID" value="XM_009825386.1"/>
</dbReference>
<dbReference type="VEuPathDB" id="FungiDB:H257_01928"/>
<reference evidence="5" key="1">
    <citation type="submission" date="2013-12" db="EMBL/GenBank/DDBJ databases">
        <title>The Genome Sequence of Aphanomyces astaci APO3.</title>
        <authorList>
            <consortium name="The Broad Institute Genomics Platform"/>
            <person name="Russ C."/>
            <person name="Tyler B."/>
            <person name="van West P."/>
            <person name="Dieguez-Uribeondo J."/>
            <person name="Young S.K."/>
            <person name="Zeng Q."/>
            <person name="Gargeya S."/>
            <person name="Fitzgerald M."/>
            <person name="Abouelleil A."/>
            <person name="Alvarado L."/>
            <person name="Chapman S.B."/>
            <person name="Gainer-Dewar J."/>
            <person name="Goldberg J."/>
            <person name="Griggs A."/>
            <person name="Gujja S."/>
            <person name="Hansen M."/>
            <person name="Howarth C."/>
            <person name="Imamovic A."/>
            <person name="Ireland A."/>
            <person name="Larimer J."/>
            <person name="McCowan C."/>
            <person name="Murphy C."/>
            <person name="Pearson M."/>
            <person name="Poon T.W."/>
            <person name="Priest M."/>
            <person name="Roberts A."/>
            <person name="Saif S."/>
            <person name="Shea T."/>
            <person name="Sykes S."/>
            <person name="Wortman J."/>
            <person name="Nusbaum C."/>
            <person name="Birren B."/>
        </authorList>
    </citation>
    <scope>NUCLEOTIDE SEQUENCE [LARGE SCALE GENOMIC DNA]</scope>
    <source>
        <strain evidence="5">APO3</strain>
    </source>
</reference>
<feature type="transmembrane region" description="Helical" evidence="3">
    <location>
        <begin position="575"/>
        <end position="600"/>
    </location>
</feature>